<feature type="compositionally biased region" description="Polar residues" evidence="2">
    <location>
        <begin position="553"/>
        <end position="567"/>
    </location>
</feature>
<feature type="compositionally biased region" description="Basic and acidic residues" evidence="2">
    <location>
        <begin position="31"/>
        <end position="40"/>
    </location>
</feature>
<dbReference type="AlphaFoldDB" id="A0A6A6H003"/>
<feature type="compositionally biased region" description="Basic residues" evidence="2">
    <location>
        <begin position="159"/>
        <end position="168"/>
    </location>
</feature>
<feature type="region of interest" description="Disordered" evidence="2">
    <location>
        <begin position="95"/>
        <end position="246"/>
    </location>
</feature>
<dbReference type="PANTHER" id="PTHR28260">
    <property type="entry name" value="SPINDLE POLE BODY COMPONENT SPC105"/>
    <property type="match status" value="1"/>
</dbReference>
<feature type="coiled-coil region" evidence="1">
    <location>
        <begin position="951"/>
        <end position="1038"/>
    </location>
</feature>
<accession>A0A6A6H003</accession>
<feature type="compositionally biased region" description="Polar residues" evidence="2">
    <location>
        <begin position="227"/>
        <end position="246"/>
    </location>
</feature>
<sequence length="1277" mass="140153">MTVPTTNKSPLRDKKGKKSRSKSIGPGGMDALKDMADAANRRKSAFVPQSILPSKEDEQKRREARRKSLANRRVSFAPEATLHTWDVIEYLRDATPSTASSGSARHASVVAKARSSESPAKKSRSQDTDASEPIPPSTPPEQAEDTPIVSASPADQRGLHQKKRRRRSSGIPPMNFNNPDDVYSSSPTSGESAITSSPFNVEGDEDGSNDDAESTAMSLVTDEGEPTVTSRTSGTSEGSNDSTGSSARLDAALRQAAEAAGTRGLEIDDGGEASMEIADGTVTDAFQPWMDACQKTTRAGGSPVKQSAKVASLLDSDKENVNPFSPAFKAGTTATIGSPQQEIDDQDNGVSMDITQAVGRIMPQKKQMRARKSLQDDATMDLTVAVGRIQPNAVDHEADPTTIPKRRRTLSSGSPLKLSKESHGSPATRRIGRDSAVRRRRSSGITSNLDEVSMEFTTAVGGIQQNPAKASGNRRASVERLQSSTESSVSDDEAMDLTLAVGQIQENGARVTTDDDPSLNSNEELSMELTTVMGGIQGAQKSEQEDQPKTPITEATSDPLSIASTPKDQNRFKDVQEPTPKKLTPLLEKQARTLETRTPPKTPRKSPRKSIGRPSLCSAEQVEEAPAIDGEPVVPDTPEVEVADISENEKENEPPSPSPKKKPAFNSPTKAFATPEKELAAKETRTLSESMRLLSTPRKEVSQSPLKRLTSATPKKQATPKSHSPIQKSLTPLKRASPAKSASSRKKVQVEQSLGSPIKQDKNRGDSDAVMEEIREPIQPSPEHIHLQHFLDMTSIRFMDLTTTRRRHTAVPSSIKTPDLNLESGSTLSSRVAAGACLVPTLEMFQHSCRELKHYIASGHEVVDQIAAEAAENQPALFREYSGASRAQRAIMDKQFGNVKTNARLLSKGMWYEWRSQLLKGLKVGFEGIAEGMERDGKILEEKERMIAGVLPELQARRESLETEKQVLEQQVRDVNESDREELDEVREGLVDVGKEIEEKKRMLEQLQKYVREKNDAIETSQEKKAEMIAEIKEAERIREESCGWSAVEVRGLQESVQALEAEHGWSIISASNTNVTMVYRNSIQLFFDMASFRLGGSAYATKQENSSIRLTYIGDDNEHRPRPLTTETRFFLQIMRAHLQCISQGQTRVKELLDFVSSGWQMAWAVSAAVKGLERGFITEPSILSDEKMEIRSMMLLSKLETKIMIGFEVGAAVQDGKVNPHITPTARVAYGESYNERKMAEFLASKVGDRFDGWADAVWELKEKLLAKGRKTTRT</sequence>
<dbReference type="Proteomes" id="UP000800092">
    <property type="component" value="Unassembled WGS sequence"/>
</dbReference>
<keyword evidence="5" id="KW-1185">Reference proteome</keyword>
<evidence type="ECO:0000256" key="1">
    <source>
        <dbReference type="SAM" id="Coils"/>
    </source>
</evidence>
<dbReference type="GO" id="GO:0000776">
    <property type="term" value="C:kinetochore"/>
    <property type="evidence" value="ECO:0007669"/>
    <property type="project" value="TreeGrafter"/>
</dbReference>
<dbReference type="GO" id="GO:0034501">
    <property type="term" value="P:protein localization to kinetochore"/>
    <property type="evidence" value="ECO:0007669"/>
    <property type="project" value="TreeGrafter"/>
</dbReference>
<feature type="compositionally biased region" description="Polar residues" evidence="2">
    <location>
        <begin position="175"/>
        <end position="199"/>
    </location>
</feature>
<organism evidence="4 5">
    <name type="scientific">Viridothelium virens</name>
    <name type="common">Speckled blister lichen</name>
    <name type="synonym">Trypethelium virens</name>
    <dbReference type="NCBI Taxonomy" id="1048519"/>
    <lineage>
        <taxon>Eukaryota</taxon>
        <taxon>Fungi</taxon>
        <taxon>Dikarya</taxon>
        <taxon>Ascomycota</taxon>
        <taxon>Pezizomycotina</taxon>
        <taxon>Dothideomycetes</taxon>
        <taxon>Dothideomycetes incertae sedis</taxon>
        <taxon>Trypetheliales</taxon>
        <taxon>Trypetheliaceae</taxon>
        <taxon>Viridothelium</taxon>
    </lineage>
</organism>
<feature type="compositionally biased region" description="Basic residues" evidence="2">
    <location>
        <begin position="602"/>
        <end position="611"/>
    </location>
</feature>
<feature type="compositionally biased region" description="Polar residues" evidence="2">
    <location>
        <begin position="702"/>
        <end position="730"/>
    </location>
</feature>
<dbReference type="GO" id="GO:1990758">
    <property type="term" value="P:mitotic sister chromatid biorientation"/>
    <property type="evidence" value="ECO:0007669"/>
    <property type="project" value="TreeGrafter"/>
</dbReference>
<reference evidence="4" key="1">
    <citation type="journal article" date="2020" name="Stud. Mycol.">
        <title>101 Dothideomycetes genomes: a test case for predicting lifestyles and emergence of pathogens.</title>
        <authorList>
            <person name="Haridas S."/>
            <person name="Albert R."/>
            <person name="Binder M."/>
            <person name="Bloem J."/>
            <person name="Labutti K."/>
            <person name="Salamov A."/>
            <person name="Andreopoulos B."/>
            <person name="Baker S."/>
            <person name="Barry K."/>
            <person name="Bills G."/>
            <person name="Bluhm B."/>
            <person name="Cannon C."/>
            <person name="Castanera R."/>
            <person name="Culley D."/>
            <person name="Daum C."/>
            <person name="Ezra D."/>
            <person name="Gonzalez J."/>
            <person name="Henrissat B."/>
            <person name="Kuo A."/>
            <person name="Liang C."/>
            <person name="Lipzen A."/>
            <person name="Lutzoni F."/>
            <person name="Magnuson J."/>
            <person name="Mondo S."/>
            <person name="Nolan M."/>
            <person name="Ohm R."/>
            <person name="Pangilinan J."/>
            <person name="Park H.-J."/>
            <person name="Ramirez L."/>
            <person name="Alfaro M."/>
            <person name="Sun H."/>
            <person name="Tritt A."/>
            <person name="Yoshinaga Y."/>
            <person name="Zwiers L.-H."/>
            <person name="Turgeon B."/>
            <person name="Goodwin S."/>
            <person name="Spatafora J."/>
            <person name="Crous P."/>
            <person name="Grigoriev I."/>
        </authorList>
    </citation>
    <scope>NUCLEOTIDE SEQUENCE</scope>
    <source>
        <strain evidence="4">Tuck. ex Michener</strain>
    </source>
</reference>
<evidence type="ECO:0000313" key="4">
    <source>
        <dbReference type="EMBL" id="KAF2231158.1"/>
    </source>
</evidence>
<feature type="region of interest" description="Disordered" evidence="2">
    <location>
        <begin position="1"/>
        <end position="78"/>
    </location>
</feature>
<feature type="region of interest" description="Disordered" evidence="2">
    <location>
        <begin position="463"/>
        <end position="492"/>
    </location>
</feature>
<feature type="compositionally biased region" description="Basic and acidic residues" evidence="2">
    <location>
        <begin position="675"/>
        <end position="686"/>
    </location>
</feature>
<name>A0A6A6H003_VIRVR</name>
<feature type="compositionally biased region" description="Basic and acidic residues" evidence="2">
    <location>
        <begin position="568"/>
        <end position="580"/>
    </location>
</feature>
<evidence type="ECO:0000259" key="3">
    <source>
        <dbReference type="SMART" id="SM00787"/>
    </source>
</evidence>
<dbReference type="InterPro" id="IPR033338">
    <property type="entry name" value="Spc105/Spc7"/>
</dbReference>
<proteinExistence type="predicted"/>
<gene>
    <name evidence="4" type="ORF">EV356DRAFT_452490</name>
</gene>
<keyword evidence="1" id="KW-0175">Coiled coil</keyword>
<dbReference type="EMBL" id="ML991830">
    <property type="protein sequence ID" value="KAF2231158.1"/>
    <property type="molecule type" value="Genomic_DNA"/>
</dbReference>
<feature type="compositionally biased region" description="Basic and acidic residues" evidence="2">
    <location>
        <begin position="759"/>
        <end position="769"/>
    </location>
</feature>
<dbReference type="InterPro" id="IPR040850">
    <property type="entry name" value="Knl1_RWD_C"/>
</dbReference>
<evidence type="ECO:0000256" key="2">
    <source>
        <dbReference type="SAM" id="MobiDB-lite"/>
    </source>
</evidence>
<feature type="compositionally biased region" description="Acidic residues" evidence="2">
    <location>
        <begin position="202"/>
        <end position="213"/>
    </location>
</feature>
<dbReference type="PANTHER" id="PTHR28260:SF1">
    <property type="entry name" value="SPINDLE POLE BODY COMPONENT SPC105"/>
    <property type="match status" value="1"/>
</dbReference>
<feature type="region of interest" description="Disordered" evidence="2">
    <location>
        <begin position="391"/>
        <end position="444"/>
    </location>
</feature>
<dbReference type="Pfam" id="PF15402">
    <property type="entry name" value="MELT_2"/>
    <property type="match status" value="6"/>
</dbReference>
<dbReference type="SMART" id="SM01315">
    <property type="entry name" value="Spc7_N"/>
    <property type="match status" value="1"/>
</dbReference>
<dbReference type="OrthoDB" id="5592879at2759"/>
<dbReference type="Pfam" id="PF18210">
    <property type="entry name" value="Knl1_RWD_C"/>
    <property type="match status" value="1"/>
</dbReference>
<feature type="domain" description="Spc7 kinetochore protein" evidence="3">
    <location>
        <begin position="770"/>
        <end position="1089"/>
    </location>
</feature>
<dbReference type="InterPro" id="IPR013253">
    <property type="entry name" value="Spc7_domain"/>
</dbReference>
<protein>
    <submittedName>
        <fullName evidence="4">Spc7-domain-containing protein</fullName>
    </submittedName>
</protein>
<dbReference type="SMART" id="SM00787">
    <property type="entry name" value="Spc7"/>
    <property type="match status" value="1"/>
</dbReference>
<feature type="region of interest" description="Disordered" evidence="2">
    <location>
        <begin position="538"/>
        <end position="769"/>
    </location>
</feature>
<dbReference type="Pfam" id="PF08317">
    <property type="entry name" value="Spc7"/>
    <property type="match status" value="1"/>
</dbReference>
<dbReference type="GO" id="GO:0007094">
    <property type="term" value="P:mitotic spindle assembly checkpoint signaling"/>
    <property type="evidence" value="ECO:0007669"/>
    <property type="project" value="TreeGrafter"/>
</dbReference>
<evidence type="ECO:0000313" key="5">
    <source>
        <dbReference type="Proteomes" id="UP000800092"/>
    </source>
</evidence>